<keyword evidence="1" id="KW-0614">Plasmid</keyword>
<proteinExistence type="predicted"/>
<reference evidence="1" key="1">
    <citation type="journal article" date="2015" name="BMC Microbiol.">
        <title>Genome sequencing and comparative genomics provides insights on the evolutionary dynamics and pathogenic potential of different H-serotypes of Shiga toxin-producing Escherichia coli O104.</title>
        <authorList>
            <person name="Yan X."/>
            <person name="Fratamico P.M."/>
            <person name="Bono J.L."/>
            <person name="Baranzoni G.M."/>
            <person name="Chen C.Y."/>
        </authorList>
    </citation>
    <scope>NUCLEOTIDE SEQUENCE</scope>
    <source>
        <strain evidence="1">94-3024</strain>
        <plasmid evidence="1">pO104_H21</plasmid>
    </source>
</reference>
<dbReference type="AlphaFoldDB" id="A0A0F6YRS3"/>
<evidence type="ECO:0000313" key="1">
    <source>
        <dbReference type="EMBL" id="AKF16969.1"/>
    </source>
</evidence>
<accession>A0A0F6YRS3</accession>
<name>A0A0F6YRS3_ECOLX</name>
<geneLocation type="plasmid" evidence="1">
    <name>pO104_H21</name>
</geneLocation>
<organism evidence="1">
    <name type="scientific">Escherichia coli O104:H21</name>
    <dbReference type="NCBI Taxonomy" id="1335302"/>
    <lineage>
        <taxon>Bacteria</taxon>
        <taxon>Pseudomonadati</taxon>
        <taxon>Pseudomonadota</taxon>
        <taxon>Gammaproteobacteria</taxon>
        <taxon>Enterobacterales</taxon>
        <taxon>Enterobacteriaceae</taxon>
        <taxon>Escherichia</taxon>
    </lineage>
</organism>
<dbReference type="RefSeq" id="WP_000334995.1">
    <property type="nucleotide sequence ID" value="NZ_KM085450.1"/>
</dbReference>
<dbReference type="EMBL" id="KM085450">
    <property type="protein sequence ID" value="AKF16969.1"/>
    <property type="molecule type" value="Genomic_DNA"/>
</dbReference>
<sequence length="100" mass="11536">MCISSPETNSWSVIYRKNSGEDINITSLTFKNSLLAARILMVPKNYMICILRNGESLPDMLINFALINITDRKNEGTNTIDGNWQADEGRRYRDNVRIYF</sequence>
<protein>
    <submittedName>
        <fullName evidence="1">Uncharacterized protein</fullName>
    </submittedName>
</protein>